<proteinExistence type="predicted"/>
<organism evidence="2 3">
    <name type="scientific">Bombella saccharophila</name>
    <dbReference type="NCBI Taxonomy" id="2967338"/>
    <lineage>
        <taxon>Bacteria</taxon>
        <taxon>Pseudomonadati</taxon>
        <taxon>Pseudomonadota</taxon>
        <taxon>Alphaproteobacteria</taxon>
        <taxon>Acetobacterales</taxon>
        <taxon>Acetobacteraceae</taxon>
        <taxon>Bombella</taxon>
    </lineage>
</organism>
<gene>
    <name evidence="2" type="ORF">NQF64_08685</name>
</gene>
<dbReference type="EMBL" id="JANIDW010000005">
    <property type="protein sequence ID" value="MCX5615314.1"/>
    <property type="molecule type" value="Genomic_DNA"/>
</dbReference>
<comment type="caution">
    <text evidence="2">The sequence shown here is derived from an EMBL/GenBank/DDBJ whole genome shotgun (WGS) entry which is preliminary data.</text>
</comment>
<feature type="chain" id="PRO_5046271289" evidence="1">
    <location>
        <begin position="30"/>
        <end position="239"/>
    </location>
</feature>
<evidence type="ECO:0000313" key="3">
    <source>
        <dbReference type="Proteomes" id="UP001165648"/>
    </source>
</evidence>
<evidence type="ECO:0000313" key="2">
    <source>
        <dbReference type="EMBL" id="MCX5615314.1"/>
    </source>
</evidence>
<sequence>MSRKELIAVKKIAFLLSCILVLSAMPAQADGMFKIAAADNQPSGFGTEASALVVVEVYRISVPAEKARASMKDIRQALGLVQTFRALPAGTTSITAATKEEFWKGRNMRERVFINMIRNQGYDIDKVAEDVTPFNTLPVQMSDNNKGKIDSSEMAFNFNAQAFKAEDKSVKLTFNASAKPFSESDQFFSKQYTFKLKNVETGYAFDKPKESSKLGDRNIFVFSITPFLMDSFVYPVQEK</sequence>
<name>A0ABT3WC07_9PROT</name>
<keyword evidence="3" id="KW-1185">Reference proteome</keyword>
<evidence type="ECO:0000256" key="1">
    <source>
        <dbReference type="SAM" id="SignalP"/>
    </source>
</evidence>
<reference evidence="2 3" key="1">
    <citation type="submission" date="2022-07" db="EMBL/GenBank/DDBJ databases">
        <title>Bombella genomes.</title>
        <authorList>
            <person name="Harer L."/>
            <person name="Styblova S."/>
            <person name="Ehrmann M."/>
        </authorList>
    </citation>
    <scope>NUCLEOTIDE SEQUENCE [LARGE SCALE GENOMIC DNA]</scope>
    <source>
        <strain evidence="2 3">TMW 2.2558</strain>
    </source>
</reference>
<feature type="signal peptide" evidence="1">
    <location>
        <begin position="1"/>
        <end position="29"/>
    </location>
</feature>
<dbReference type="Proteomes" id="UP001165648">
    <property type="component" value="Unassembled WGS sequence"/>
</dbReference>
<keyword evidence="1" id="KW-0732">Signal</keyword>
<dbReference type="RefSeq" id="WP_099027468.1">
    <property type="nucleotide sequence ID" value="NZ_JANIDW010000005.1"/>
</dbReference>
<protein>
    <submittedName>
        <fullName evidence="2">Uncharacterized protein</fullName>
    </submittedName>
</protein>
<accession>A0ABT3WC07</accession>